<dbReference type="EMBL" id="CP097511">
    <property type="protein sequence ID" value="URE47070.1"/>
    <property type="molecule type" value="Genomic_DNA"/>
</dbReference>
<evidence type="ECO:0000256" key="1">
    <source>
        <dbReference type="SAM" id="MobiDB-lite"/>
    </source>
</evidence>
<protein>
    <submittedName>
        <fullName evidence="3">Uncharacterized protein</fullName>
    </submittedName>
</protein>
<keyword evidence="2" id="KW-0812">Transmembrane</keyword>
<reference evidence="3" key="1">
    <citation type="submission" date="2022-05" db="EMBL/GenBank/DDBJ databases">
        <title>The Musa troglodytarum L. genome provides insights into the mechanism of non-climacteric behaviour and enrichment of carotenoids.</title>
        <authorList>
            <person name="Wang J."/>
        </authorList>
    </citation>
    <scope>NUCLEOTIDE SEQUENCE</scope>
    <source>
        <tissue evidence="3">Leaf</tissue>
    </source>
</reference>
<keyword evidence="2" id="KW-1133">Transmembrane helix</keyword>
<evidence type="ECO:0000256" key="2">
    <source>
        <dbReference type="SAM" id="Phobius"/>
    </source>
</evidence>
<organism evidence="3 4">
    <name type="scientific">Musa troglodytarum</name>
    <name type="common">fe'i banana</name>
    <dbReference type="NCBI Taxonomy" id="320322"/>
    <lineage>
        <taxon>Eukaryota</taxon>
        <taxon>Viridiplantae</taxon>
        <taxon>Streptophyta</taxon>
        <taxon>Embryophyta</taxon>
        <taxon>Tracheophyta</taxon>
        <taxon>Spermatophyta</taxon>
        <taxon>Magnoliopsida</taxon>
        <taxon>Liliopsida</taxon>
        <taxon>Zingiberales</taxon>
        <taxon>Musaceae</taxon>
        <taxon>Musa</taxon>
    </lineage>
</organism>
<dbReference type="Proteomes" id="UP001055439">
    <property type="component" value="Chromosome 9"/>
</dbReference>
<feature type="region of interest" description="Disordered" evidence="1">
    <location>
        <begin position="135"/>
        <end position="182"/>
    </location>
</feature>
<feature type="compositionally biased region" description="Basic and acidic residues" evidence="1">
    <location>
        <begin position="171"/>
        <end position="182"/>
    </location>
</feature>
<keyword evidence="2" id="KW-0472">Membrane</keyword>
<dbReference type="AlphaFoldDB" id="A0A9E7I6Z1"/>
<evidence type="ECO:0000313" key="3">
    <source>
        <dbReference type="EMBL" id="URE47070.1"/>
    </source>
</evidence>
<feature type="compositionally biased region" description="Polar residues" evidence="1">
    <location>
        <begin position="1"/>
        <end position="13"/>
    </location>
</feature>
<proteinExistence type="predicted"/>
<accession>A0A9E7I6Z1</accession>
<feature type="transmembrane region" description="Helical" evidence="2">
    <location>
        <begin position="200"/>
        <end position="219"/>
    </location>
</feature>
<feature type="region of interest" description="Disordered" evidence="1">
    <location>
        <begin position="1"/>
        <end position="49"/>
    </location>
</feature>
<gene>
    <name evidence="3" type="ORF">MUK42_24829</name>
</gene>
<feature type="compositionally biased region" description="Basic residues" evidence="1">
    <location>
        <begin position="17"/>
        <end position="26"/>
    </location>
</feature>
<name>A0A9E7I6Z1_9LILI</name>
<feature type="compositionally biased region" description="Basic and acidic residues" evidence="1">
    <location>
        <begin position="146"/>
        <end position="163"/>
    </location>
</feature>
<evidence type="ECO:0000313" key="4">
    <source>
        <dbReference type="Proteomes" id="UP001055439"/>
    </source>
</evidence>
<feature type="compositionally biased region" description="Basic and acidic residues" evidence="1">
    <location>
        <begin position="27"/>
        <end position="38"/>
    </location>
</feature>
<keyword evidence="4" id="KW-1185">Reference proteome</keyword>
<sequence length="246" mass="26948">MLQDNVNNESPLQLTGARRRDHRRTSRRDTQVGKETCNEPRAAPSRSRGGFVVAEEVDGVGCVVVAPGRVGRGNEAPREHCRERPCSEIMMITAALLSPPLAVLDHVVVVGRIRPRPRLHGMEASAVAVGDEGFGGIFRSGSEGEGGTREREEEKREKEEEQRGQQPHTMAETHERCEADGREASVRGAAAKERKRDTTFVVVALKASLCFLALILLTFDTQKKGMKPIHGAVFMAAEGEMKVTDL</sequence>